<evidence type="ECO:0000313" key="3">
    <source>
        <dbReference type="Proteomes" id="UP001211907"/>
    </source>
</evidence>
<evidence type="ECO:0000256" key="1">
    <source>
        <dbReference type="SAM" id="MobiDB-lite"/>
    </source>
</evidence>
<keyword evidence="3" id="KW-1185">Reference proteome</keyword>
<accession>A0AAD5XL22</accession>
<proteinExistence type="predicted"/>
<sequence length="157" mass="16750">MEALEKLTPEDRDRIRKTAYGQGFTSKLKFSTESNFTTDPAQLEVPYKGISSFATAPPPFETATAADSHIPKSPKSVGSSLVTAAKDAVAAAVDRTEEVTAAPFPKAAFGSKKTKFDPRNIKFGEIKWKTGGASRSGSSANRNGEGFALLSDQEDSE</sequence>
<dbReference type="AlphaFoldDB" id="A0AAD5XL22"/>
<dbReference type="Proteomes" id="UP001211907">
    <property type="component" value="Unassembled WGS sequence"/>
</dbReference>
<protein>
    <submittedName>
        <fullName evidence="2">Uncharacterized protein</fullName>
    </submittedName>
</protein>
<organism evidence="2 3">
    <name type="scientific">Physocladia obscura</name>
    <dbReference type="NCBI Taxonomy" id="109957"/>
    <lineage>
        <taxon>Eukaryota</taxon>
        <taxon>Fungi</taxon>
        <taxon>Fungi incertae sedis</taxon>
        <taxon>Chytridiomycota</taxon>
        <taxon>Chytridiomycota incertae sedis</taxon>
        <taxon>Chytridiomycetes</taxon>
        <taxon>Chytridiales</taxon>
        <taxon>Chytriomycetaceae</taxon>
        <taxon>Physocladia</taxon>
    </lineage>
</organism>
<name>A0AAD5XL22_9FUNG</name>
<feature type="compositionally biased region" description="Low complexity" evidence="1">
    <location>
        <begin position="131"/>
        <end position="144"/>
    </location>
</feature>
<evidence type="ECO:0000313" key="2">
    <source>
        <dbReference type="EMBL" id="KAJ3140936.1"/>
    </source>
</evidence>
<feature type="region of interest" description="Disordered" evidence="1">
    <location>
        <begin position="130"/>
        <end position="157"/>
    </location>
</feature>
<gene>
    <name evidence="2" type="ORF">HK100_008118</name>
</gene>
<comment type="caution">
    <text evidence="2">The sequence shown here is derived from an EMBL/GenBank/DDBJ whole genome shotgun (WGS) entry which is preliminary data.</text>
</comment>
<dbReference type="EMBL" id="JADGJH010000039">
    <property type="protein sequence ID" value="KAJ3140936.1"/>
    <property type="molecule type" value="Genomic_DNA"/>
</dbReference>
<reference evidence="2" key="1">
    <citation type="submission" date="2020-05" db="EMBL/GenBank/DDBJ databases">
        <title>Phylogenomic resolution of chytrid fungi.</title>
        <authorList>
            <person name="Stajich J.E."/>
            <person name="Amses K."/>
            <person name="Simmons R."/>
            <person name="Seto K."/>
            <person name="Myers J."/>
            <person name="Bonds A."/>
            <person name="Quandt C.A."/>
            <person name="Barry K."/>
            <person name="Liu P."/>
            <person name="Grigoriev I."/>
            <person name="Longcore J.E."/>
            <person name="James T.Y."/>
        </authorList>
    </citation>
    <scope>NUCLEOTIDE SEQUENCE</scope>
    <source>
        <strain evidence="2">JEL0513</strain>
    </source>
</reference>